<protein>
    <submittedName>
        <fullName evidence="3">Secreted protein</fullName>
    </submittedName>
</protein>
<name>A0A7I4YGJ9_HAECO</name>
<dbReference type="WBParaSite" id="HCON_00099478-00001">
    <property type="protein sequence ID" value="HCON_00099478-00001"/>
    <property type="gene ID" value="HCON_00099478"/>
</dbReference>
<accession>A0A7I4YGJ9</accession>
<proteinExistence type="predicted"/>
<reference evidence="3" key="1">
    <citation type="submission" date="2020-12" db="UniProtKB">
        <authorList>
            <consortium name="WormBaseParasite"/>
        </authorList>
    </citation>
    <scope>IDENTIFICATION</scope>
    <source>
        <strain evidence="3">MHco3</strain>
    </source>
</reference>
<evidence type="ECO:0000313" key="2">
    <source>
        <dbReference type="Proteomes" id="UP000025227"/>
    </source>
</evidence>
<evidence type="ECO:0000313" key="3">
    <source>
        <dbReference type="WBParaSite" id="HCON_00099478-00001"/>
    </source>
</evidence>
<organism evidence="2 3">
    <name type="scientific">Haemonchus contortus</name>
    <name type="common">Barber pole worm</name>
    <dbReference type="NCBI Taxonomy" id="6289"/>
    <lineage>
        <taxon>Eukaryota</taxon>
        <taxon>Metazoa</taxon>
        <taxon>Ecdysozoa</taxon>
        <taxon>Nematoda</taxon>
        <taxon>Chromadorea</taxon>
        <taxon>Rhabditida</taxon>
        <taxon>Rhabditina</taxon>
        <taxon>Rhabditomorpha</taxon>
        <taxon>Strongyloidea</taxon>
        <taxon>Trichostrongylidae</taxon>
        <taxon>Haemonchus</taxon>
    </lineage>
</organism>
<feature type="chain" id="PRO_5029672121" evidence="1">
    <location>
        <begin position="17"/>
        <end position="74"/>
    </location>
</feature>
<feature type="signal peptide" evidence="1">
    <location>
        <begin position="1"/>
        <end position="16"/>
    </location>
</feature>
<evidence type="ECO:0000256" key="1">
    <source>
        <dbReference type="SAM" id="SignalP"/>
    </source>
</evidence>
<keyword evidence="1" id="KW-0732">Signal</keyword>
<dbReference type="AlphaFoldDB" id="A0A7I4YGJ9"/>
<dbReference type="Proteomes" id="UP000025227">
    <property type="component" value="Unplaced"/>
</dbReference>
<sequence>MYVLYLLSALCVLIAATPIMDKGPTDKLIGSDPTLGSASYGPFAYKFIYGNGPYFGHRINGYGPFGYRSYGYGQ</sequence>
<keyword evidence="2" id="KW-1185">Reference proteome</keyword>